<gene>
    <name evidence="2" type="ORF">SAMN04488503_0556</name>
</gene>
<dbReference type="EMBL" id="FZOC01000001">
    <property type="protein sequence ID" value="SNR64268.1"/>
    <property type="molecule type" value="Genomic_DNA"/>
</dbReference>
<sequence>MHDFAFNSAREIRYGADPVLDALLLHFMTENGLEHSIDPENATPEQIRFIVSLDEDAFYAPCGDWMLHFLLKSRLDDSLKREYADQWRLLVRTVCGAMPKGPGRKRVLRLCRYKFRMALNTPILIPSRLLKRMLTIFLALSGIPDPYHEKKRAKNRRAKAFLESAFFNRLVNVCPEERIECSRITDLRFELDLLEMARLLFFSTHKPFWVDDCATDGLDADAMRHSLDGVDFSPLRNIFAQDRGPLRILYLPRASGGILLDLKVVRSLLRQGHRVVLALKEGFYFDSPTVWDIDTDPVLAEAFRGAFFLNNDRVTKNELLQAIREHQLVVISDGTRERFNPYRLSVTFARAWKECDLVLAKGEAHYRRLIGTSHQFTRDILVFFSDEQGKFRMFFKPKPESERKFSEDAIIAKADEIIAQMREARAQGRTVMFYSAVVGSIPGQVKTAIEVLNTFVAHLRSRLEGTFIINPGEHFEEGMDADDLMFMWERVQRSGYLNVWRFQTHTDIEESFQLMGKKVPPVWAGKDATYSTGCTKEMQIALSVQKRQPELQIIGPGPEKFLRRREYGVGRFSDVVVGG</sequence>
<evidence type="ECO:0000313" key="2">
    <source>
        <dbReference type="EMBL" id="SNR64268.1"/>
    </source>
</evidence>
<reference evidence="2 3" key="1">
    <citation type="submission" date="2017-06" db="EMBL/GenBank/DDBJ databases">
        <authorList>
            <person name="Kim H.J."/>
            <person name="Triplett B.A."/>
        </authorList>
    </citation>
    <scope>NUCLEOTIDE SEQUENCE [LARGE SCALE GENOMIC DNA]</scope>
    <source>
        <strain evidence="2 3">DSM 13116</strain>
    </source>
</reference>
<name>A0A238Y0D0_9BACT</name>
<dbReference type="AlphaFoldDB" id="A0A238Y0D0"/>
<proteinExistence type="predicted"/>
<dbReference type="Proteomes" id="UP000198324">
    <property type="component" value="Unassembled WGS sequence"/>
</dbReference>
<dbReference type="SUPFAM" id="SSF111321">
    <property type="entry name" value="AF1104-like"/>
    <property type="match status" value="1"/>
</dbReference>
<evidence type="ECO:0000259" key="1">
    <source>
        <dbReference type="Pfam" id="PF01937"/>
    </source>
</evidence>
<organism evidence="2 3">
    <name type="scientific">Humidesulfovibrio mexicanus</name>
    <dbReference type="NCBI Taxonomy" id="147047"/>
    <lineage>
        <taxon>Bacteria</taxon>
        <taxon>Pseudomonadati</taxon>
        <taxon>Thermodesulfobacteriota</taxon>
        <taxon>Desulfovibrionia</taxon>
        <taxon>Desulfovibrionales</taxon>
        <taxon>Desulfovibrionaceae</taxon>
        <taxon>Humidesulfovibrio</taxon>
    </lineage>
</organism>
<evidence type="ECO:0000313" key="3">
    <source>
        <dbReference type="Proteomes" id="UP000198324"/>
    </source>
</evidence>
<dbReference type="InterPro" id="IPR036075">
    <property type="entry name" value="ARMT-1-like_metal-bd_sf"/>
</dbReference>
<protein>
    <submittedName>
        <fullName evidence="2">Uncharacterized conserved protein, contains ATP-grasp and redox domains</fullName>
    </submittedName>
</protein>
<feature type="domain" description="Damage-control phosphatase ARMT1-like metal-binding" evidence="1">
    <location>
        <begin position="128"/>
        <end position="379"/>
    </location>
</feature>
<keyword evidence="3" id="KW-1185">Reference proteome</keyword>
<accession>A0A238Y0D0</accession>
<dbReference type="Pfam" id="PF01937">
    <property type="entry name" value="ARMT1-like_dom"/>
    <property type="match status" value="1"/>
</dbReference>
<dbReference type="RefSeq" id="WP_089271466.1">
    <property type="nucleotide sequence ID" value="NZ_FZOC01000001.1"/>
</dbReference>
<dbReference type="Gene3D" id="3.40.50.10880">
    <property type="entry name" value="Uncharacterised protein PF01937, DUF89, domain 3"/>
    <property type="match status" value="1"/>
</dbReference>
<dbReference type="InterPro" id="IPR002791">
    <property type="entry name" value="ARMT1-like_metal-bd"/>
</dbReference>